<gene>
    <name evidence="14" type="primary">lig</name>
    <name evidence="17" type="ORF">KC614_01695</name>
</gene>
<keyword evidence="4 14" id="KW-0235">DNA replication</keyword>
<dbReference type="Pfam" id="PF01068">
    <property type="entry name" value="DNA_ligase_A_M"/>
    <property type="match status" value="1"/>
</dbReference>
<keyword evidence="9 14" id="KW-0460">Magnesium</keyword>
<keyword evidence="8 14" id="KW-0067">ATP-binding</keyword>
<evidence type="ECO:0000256" key="8">
    <source>
        <dbReference type="ARBA" id="ARBA00022840"/>
    </source>
</evidence>
<dbReference type="InterPro" id="IPR012308">
    <property type="entry name" value="DNA_ligase_ATP-dep_N"/>
</dbReference>
<dbReference type="Proteomes" id="UP000751518">
    <property type="component" value="Unassembled WGS sequence"/>
</dbReference>
<keyword evidence="6 14" id="KW-0547">Nucleotide-binding</keyword>
<dbReference type="EC" id="6.5.1.1" evidence="14"/>
<dbReference type="EMBL" id="JAGQKZ010000009">
    <property type="protein sequence ID" value="MCA9391899.1"/>
    <property type="molecule type" value="Genomic_DNA"/>
</dbReference>
<dbReference type="GO" id="GO:0051301">
    <property type="term" value="P:cell division"/>
    <property type="evidence" value="ECO:0007669"/>
    <property type="project" value="UniProtKB-KW"/>
</dbReference>
<keyword evidence="3 14" id="KW-0132">Cell division</keyword>
<dbReference type="HAMAP" id="MF_00407">
    <property type="entry name" value="DNA_ligase"/>
    <property type="match status" value="1"/>
</dbReference>
<dbReference type="InterPro" id="IPR016059">
    <property type="entry name" value="DNA_ligase_ATP-dep_CS"/>
</dbReference>
<feature type="binding site" evidence="14">
    <location>
        <position position="425"/>
    </location>
    <ligand>
        <name>ATP</name>
        <dbReference type="ChEBI" id="CHEBI:30616"/>
    </ligand>
</feature>
<keyword evidence="12 14" id="KW-0131">Cell cycle</keyword>
<dbReference type="InterPro" id="IPR000977">
    <property type="entry name" value="DNA_ligase_ATP-dep"/>
</dbReference>
<dbReference type="AlphaFoldDB" id="A0A955RQX2"/>
<dbReference type="Gene3D" id="2.40.50.140">
    <property type="entry name" value="Nucleic acid-binding proteins"/>
    <property type="match status" value="1"/>
</dbReference>
<dbReference type="InterPro" id="IPR012340">
    <property type="entry name" value="NA-bd_OB-fold"/>
</dbReference>
<evidence type="ECO:0000256" key="15">
    <source>
        <dbReference type="RuleBase" id="RU004196"/>
    </source>
</evidence>
<evidence type="ECO:0000256" key="3">
    <source>
        <dbReference type="ARBA" id="ARBA00022618"/>
    </source>
</evidence>
<evidence type="ECO:0000256" key="1">
    <source>
        <dbReference type="ARBA" id="ARBA00007572"/>
    </source>
</evidence>
<comment type="function">
    <text evidence="14">DNA ligase that seals nicks in double-stranded DNA during DNA replication, DNA recombination and DNA repair.</text>
</comment>
<sequence>MKFIKFAEYLERIETTASRNDMTNILAEMLNELSGDEIDKAIYLALGRLTAQYISLEFNMSEKLMFRAVGQVIGAKTEDVVSGYKKVGDLGEYLFKESPIQDASLGHTLTEVYDRLVSIAKDEGSGSQDRKIAAMADLLSTVSPLERRYLCRIPLKKLRLGCSDMTVLDAISICATGDKSVRKEVERAYNVSADIGLIAKISRVSGVTALANVEVTPGIPIRPAAAERLPDAESIIEKFGEVAVEPKIDGFRLQCHYQRLGFISENSSVALYSRNLEDMTEMFPEISHALKDLPVDSIIIEGECVAFDPGSGEILPFQDTMQRRRKHDIASKAKKLPLTMFVFDLLYYDGQNFMQRPHKERRDALVELTGDQESSLRTIEEVVVSSSDDLREYFNRQIDMGREGIMAKNLDSPYTPGKRTKNWVKLKRDETSKLQDTIDCVVMGYKVGLGKRNDFGIGAFLAGVYDESGDRFLTVSNIGTGLTDAQWHEFKSRCERLKVEEKPSNYGVPDSLNQDVWVGPGIVVEIMADEITRSPLHTARMKGEELGYALRFPRLINWRDDKSPEQATTVKEIVQLFNLQKHINK</sequence>
<dbReference type="PROSITE" id="PS00333">
    <property type="entry name" value="DNA_LIGASE_A2"/>
    <property type="match status" value="1"/>
</dbReference>
<dbReference type="InterPro" id="IPR022865">
    <property type="entry name" value="DNA_ligae_ATP-dep_bac/arc"/>
</dbReference>
<dbReference type="GO" id="GO:0071897">
    <property type="term" value="P:DNA biosynthetic process"/>
    <property type="evidence" value="ECO:0007669"/>
    <property type="project" value="InterPro"/>
</dbReference>
<feature type="binding site" evidence="14">
    <location>
        <position position="274"/>
    </location>
    <ligand>
        <name>ATP</name>
        <dbReference type="ChEBI" id="CHEBI:30616"/>
    </ligand>
</feature>
<feature type="domain" description="ATP-dependent DNA ligase family profile" evidence="16">
    <location>
        <begin position="331"/>
        <end position="466"/>
    </location>
</feature>
<feature type="binding site" evidence="14">
    <location>
        <position position="252"/>
    </location>
    <ligand>
        <name>ATP</name>
        <dbReference type="ChEBI" id="CHEBI:30616"/>
    </ligand>
</feature>
<organism evidence="17 18">
    <name type="scientific">candidate division WWE3 bacterium</name>
    <dbReference type="NCBI Taxonomy" id="2053526"/>
    <lineage>
        <taxon>Bacteria</taxon>
        <taxon>Katanobacteria</taxon>
    </lineage>
</organism>
<dbReference type="InterPro" id="IPR012309">
    <property type="entry name" value="DNA_ligase_ATP-dep_C"/>
</dbReference>
<evidence type="ECO:0000256" key="5">
    <source>
        <dbReference type="ARBA" id="ARBA00022723"/>
    </source>
</evidence>
<dbReference type="NCBIfam" id="TIGR00574">
    <property type="entry name" value="dnl1"/>
    <property type="match status" value="1"/>
</dbReference>
<dbReference type="PROSITE" id="PS50160">
    <property type="entry name" value="DNA_LIGASE_A3"/>
    <property type="match status" value="1"/>
</dbReference>
<evidence type="ECO:0000256" key="13">
    <source>
        <dbReference type="ARBA" id="ARBA00034003"/>
    </source>
</evidence>
<evidence type="ECO:0000259" key="16">
    <source>
        <dbReference type="PROSITE" id="PS50160"/>
    </source>
</evidence>
<evidence type="ECO:0000256" key="6">
    <source>
        <dbReference type="ARBA" id="ARBA00022741"/>
    </source>
</evidence>
<dbReference type="CDD" id="cd07901">
    <property type="entry name" value="Adenylation_DNA_ligase_Arch_LigB"/>
    <property type="match status" value="1"/>
</dbReference>
<comment type="similarity">
    <text evidence="1 14 15">Belongs to the ATP-dependent DNA ligase family.</text>
</comment>
<evidence type="ECO:0000256" key="10">
    <source>
        <dbReference type="ARBA" id="ARBA00023172"/>
    </source>
</evidence>
<evidence type="ECO:0000256" key="2">
    <source>
        <dbReference type="ARBA" id="ARBA00022598"/>
    </source>
</evidence>
<dbReference type="Gene3D" id="3.30.470.30">
    <property type="entry name" value="DNA ligase/mRNA capping enzyme"/>
    <property type="match status" value="1"/>
</dbReference>
<dbReference type="GO" id="GO:0003910">
    <property type="term" value="F:DNA ligase (ATP) activity"/>
    <property type="evidence" value="ECO:0007669"/>
    <property type="project" value="UniProtKB-UniRule"/>
</dbReference>
<protein>
    <recommendedName>
        <fullName evidence="14">Probable DNA ligase</fullName>
        <ecNumber evidence="14">6.5.1.1</ecNumber>
    </recommendedName>
    <alternativeName>
        <fullName evidence="14">Polydeoxyribonucleotide synthase [ATP]</fullName>
    </alternativeName>
</protein>
<dbReference type="InterPro" id="IPR036599">
    <property type="entry name" value="DNA_ligase_N_sf"/>
</dbReference>
<reference evidence="17" key="2">
    <citation type="journal article" date="2021" name="Microbiome">
        <title>Successional dynamics and alternative stable states in a saline activated sludge microbial community over 9 years.</title>
        <authorList>
            <person name="Wang Y."/>
            <person name="Ye J."/>
            <person name="Ju F."/>
            <person name="Liu L."/>
            <person name="Boyd J.A."/>
            <person name="Deng Y."/>
            <person name="Parks D.H."/>
            <person name="Jiang X."/>
            <person name="Yin X."/>
            <person name="Woodcroft B.J."/>
            <person name="Tyson G.W."/>
            <person name="Hugenholtz P."/>
            <person name="Polz M.F."/>
            <person name="Zhang T."/>
        </authorList>
    </citation>
    <scope>NUCLEOTIDE SEQUENCE</scope>
    <source>
        <strain evidence="17">HKST-UBA03</strain>
    </source>
</reference>
<evidence type="ECO:0000256" key="4">
    <source>
        <dbReference type="ARBA" id="ARBA00022705"/>
    </source>
</evidence>
<dbReference type="Pfam" id="PF04675">
    <property type="entry name" value="DNA_ligase_A_N"/>
    <property type="match status" value="1"/>
</dbReference>
<dbReference type="SUPFAM" id="SSF50249">
    <property type="entry name" value="Nucleic acid-binding proteins"/>
    <property type="match status" value="1"/>
</dbReference>
<dbReference type="GO" id="GO:0006273">
    <property type="term" value="P:lagging strand elongation"/>
    <property type="evidence" value="ECO:0007669"/>
    <property type="project" value="TreeGrafter"/>
</dbReference>
<proteinExistence type="inferred from homology"/>
<evidence type="ECO:0000313" key="18">
    <source>
        <dbReference type="Proteomes" id="UP000751518"/>
    </source>
</evidence>
<feature type="binding site" evidence="14">
    <location>
        <position position="245"/>
    </location>
    <ligand>
        <name>ATP</name>
        <dbReference type="ChEBI" id="CHEBI:30616"/>
    </ligand>
</feature>
<keyword evidence="11 14" id="KW-0234">DNA repair</keyword>
<keyword evidence="5 14" id="KW-0479">Metal-binding</keyword>
<dbReference type="GO" id="GO:0005524">
    <property type="term" value="F:ATP binding"/>
    <property type="evidence" value="ECO:0007669"/>
    <property type="project" value="UniProtKB-UniRule"/>
</dbReference>
<dbReference type="PANTHER" id="PTHR45674">
    <property type="entry name" value="DNA LIGASE 1/3 FAMILY MEMBER"/>
    <property type="match status" value="1"/>
</dbReference>
<evidence type="ECO:0000256" key="11">
    <source>
        <dbReference type="ARBA" id="ARBA00023204"/>
    </source>
</evidence>
<accession>A0A955RQX2</accession>
<evidence type="ECO:0000313" key="17">
    <source>
        <dbReference type="EMBL" id="MCA9391899.1"/>
    </source>
</evidence>
<feature type="binding site" evidence="14">
    <location>
        <position position="303"/>
    </location>
    <ligand>
        <name>ATP</name>
        <dbReference type="ChEBI" id="CHEBI:30616"/>
    </ligand>
</feature>
<evidence type="ECO:0000256" key="7">
    <source>
        <dbReference type="ARBA" id="ARBA00022763"/>
    </source>
</evidence>
<comment type="cofactor">
    <cofactor evidence="14">
        <name>Mg(2+)</name>
        <dbReference type="ChEBI" id="CHEBI:18420"/>
    </cofactor>
</comment>
<dbReference type="Pfam" id="PF04679">
    <property type="entry name" value="DNA_ligase_A_C"/>
    <property type="match status" value="1"/>
</dbReference>
<evidence type="ECO:0000256" key="14">
    <source>
        <dbReference type="HAMAP-Rule" id="MF_00407"/>
    </source>
</evidence>
<dbReference type="SUPFAM" id="SSF56091">
    <property type="entry name" value="DNA ligase/mRNA capping enzyme, catalytic domain"/>
    <property type="match status" value="1"/>
</dbReference>
<evidence type="ECO:0000256" key="9">
    <source>
        <dbReference type="ARBA" id="ARBA00022842"/>
    </source>
</evidence>
<dbReference type="SUPFAM" id="SSF117018">
    <property type="entry name" value="ATP-dependent DNA ligase DNA-binding domain"/>
    <property type="match status" value="1"/>
</dbReference>
<comment type="catalytic activity">
    <reaction evidence="13 14">
        <text>ATP + (deoxyribonucleotide)n-3'-hydroxyl + 5'-phospho-(deoxyribonucleotide)m = (deoxyribonucleotide)n+m + AMP + diphosphate.</text>
        <dbReference type="EC" id="6.5.1.1"/>
    </reaction>
</comment>
<comment type="caution">
    <text evidence="17">The sequence shown here is derived from an EMBL/GenBank/DDBJ whole genome shotgun (WGS) entry which is preliminary data.</text>
</comment>
<reference evidence="17" key="1">
    <citation type="submission" date="2020-04" db="EMBL/GenBank/DDBJ databases">
        <authorList>
            <person name="Zhang T."/>
        </authorList>
    </citation>
    <scope>NUCLEOTIDE SEQUENCE</scope>
    <source>
        <strain evidence="17">HKST-UBA03</strain>
    </source>
</reference>
<dbReference type="InterPro" id="IPR012310">
    <property type="entry name" value="DNA_ligase_ATP-dep_cent"/>
</dbReference>
<dbReference type="GO" id="GO:0006281">
    <property type="term" value="P:DNA repair"/>
    <property type="evidence" value="ECO:0007669"/>
    <property type="project" value="UniProtKB-UniRule"/>
</dbReference>
<feature type="binding site" evidence="14">
    <location>
        <position position="419"/>
    </location>
    <ligand>
        <name>ATP</name>
        <dbReference type="ChEBI" id="CHEBI:30616"/>
    </ligand>
</feature>
<evidence type="ECO:0000256" key="12">
    <source>
        <dbReference type="ARBA" id="ARBA00023306"/>
    </source>
</evidence>
<feature type="binding site" evidence="14">
    <location>
        <position position="343"/>
    </location>
    <ligand>
        <name>ATP</name>
        <dbReference type="ChEBI" id="CHEBI:30616"/>
    </ligand>
</feature>
<dbReference type="GO" id="GO:0003677">
    <property type="term" value="F:DNA binding"/>
    <property type="evidence" value="ECO:0007669"/>
    <property type="project" value="InterPro"/>
</dbReference>
<dbReference type="GO" id="GO:0006310">
    <property type="term" value="P:DNA recombination"/>
    <property type="evidence" value="ECO:0007669"/>
    <property type="project" value="UniProtKB-UniRule"/>
</dbReference>
<name>A0A955RQX2_UNCKA</name>
<dbReference type="GO" id="GO:0046872">
    <property type="term" value="F:metal ion binding"/>
    <property type="evidence" value="ECO:0007669"/>
    <property type="project" value="UniProtKB-KW"/>
</dbReference>
<dbReference type="Gene3D" id="1.10.3260.10">
    <property type="entry name" value="DNA ligase, ATP-dependent, N-terminal domain"/>
    <property type="match status" value="1"/>
</dbReference>
<keyword evidence="10 14" id="KW-0233">DNA recombination</keyword>
<keyword evidence="7 14" id="KW-0227">DNA damage</keyword>
<dbReference type="InterPro" id="IPR050191">
    <property type="entry name" value="ATP-dep_DNA_ligase"/>
</dbReference>
<feature type="active site" description="N6-AMP-lysine intermediate" evidence="14">
    <location>
        <position position="247"/>
    </location>
</feature>
<keyword evidence="2 14" id="KW-0436">Ligase</keyword>
<dbReference type="PANTHER" id="PTHR45674:SF4">
    <property type="entry name" value="DNA LIGASE 1"/>
    <property type="match status" value="1"/>
</dbReference>